<dbReference type="EMBL" id="BMAC01001530">
    <property type="protein sequence ID" value="GFQ07507.1"/>
    <property type="molecule type" value="Genomic_DNA"/>
</dbReference>
<evidence type="ECO:0000313" key="2">
    <source>
        <dbReference type="EMBL" id="GFQ07507.1"/>
    </source>
</evidence>
<organism evidence="2 3">
    <name type="scientific">Phtheirospermum japonicum</name>
    <dbReference type="NCBI Taxonomy" id="374723"/>
    <lineage>
        <taxon>Eukaryota</taxon>
        <taxon>Viridiplantae</taxon>
        <taxon>Streptophyta</taxon>
        <taxon>Embryophyta</taxon>
        <taxon>Tracheophyta</taxon>
        <taxon>Spermatophyta</taxon>
        <taxon>Magnoliopsida</taxon>
        <taxon>eudicotyledons</taxon>
        <taxon>Gunneridae</taxon>
        <taxon>Pentapetalae</taxon>
        <taxon>asterids</taxon>
        <taxon>lamiids</taxon>
        <taxon>Lamiales</taxon>
        <taxon>Orobanchaceae</taxon>
        <taxon>Orobanchaceae incertae sedis</taxon>
        <taxon>Phtheirospermum</taxon>
    </lineage>
</organism>
<keyword evidence="3" id="KW-1185">Reference proteome</keyword>
<evidence type="ECO:0000313" key="3">
    <source>
        <dbReference type="Proteomes" id="UP000653305"/>
    </source>
</evidence>
<feature type="region of interest" description="Disordered" evidence="1">
    <location>
        <begin position="1"/>
        <end position="26"/>
    </location>
</feature>
<proteinExistence type="predicted"/>
<sequence length="83" mass="9274">MSMLENAEPNNTSAKRSTFFGLTPPSPSPPVIMPPVSSSSMPTAHLILDWLDWIANEDSYSTLEFDEIRNVLARFFIDVLANM</sequence>
<accession>A0A830D721</accession>
<name>A0A830D721_9LAMI</name>
<comment type="caution">
    <text evidence="2">The sequence shown here is derived from an EMBL/GenBank/DDBJ whole genome shotgun (WGS) entry which is preliminary data.</text>
</comment>
<dbReference type="Proteomes" id="UP000653305">
    <property type="component" value="Unassembled WGS sequence"/>
</dbReference>
<protein>
    <submittedName>
        <fullName evidence="2">Uncharacterized protein</fullName>
    </submittedName>
</protein>
<dbReference type="AlphaFoldDB" id="A0A830D721"/>
<gene>
    <name evidence="2" type="ORF">PHJA_002894800</name>
</gene>
<reference evidence="2" key="1">
    <citation type="submission" date="2020-07" db="EMBL/GenBank/DDBJ databases">
        <title>Ethylene signaling mediates host invasion by parasitic plants.</title>
        <authorList>
            <person name="Yoshida S."/>
        </authorList>
    </citation>
    <scope>NUCLEOTIDE SEQUENCE</scope>
    <source>
        <strain evidence="2">Okayama</strain>
    </source>
</reference>
<evidence type="ECO:0000256" key="1">
    <source>
        <dbReference type="SAM" id="MobiDB-lite"/>
    </source>
</evidence>